<dbReference type="EMBL" id="JAPWTK010000007">
    <property type="protein sequence ID" value="KAJ8960772.1"/>
    <property type="molecule type" value="Genomic_DNA"/>
</dbReference>
<dbReference type="Proteomes" id="UP001162162">
    <property type="component" value="Unassembled WGS sequence"/>
</dbReference>
<name>A0AAV8Z908_9CUCU</name>
<proteinExistence type="predicted"/>
<protein>
    <submittedName>
        <fullName evidence="2">Uncharacterized protein</fullName>
    </submittedName>
</protein>
<gene>
    <name evidence="2" type="ORF">NQ318_020066</name>
</gene>
<evidence type="ECO:0000256" key="1">
    <source>
        <dbReference type="SAM" id="MobiDB-lite"/>
    </source>
</evidence>
<accession>A0AAV8Z908</accession>
<feature type="region of interest" description="Disordered" evidence="1">
    <location>
        <begin position="192"/>
        <end position="216"/>
    </location>
</feature>
<comment type="caution">
    <text evidence="2">The sequence shown here is derived from an EMBL/GenBank/DDBJ whole genome shotgun (WGS) entry which is preliminary data.</text>
</comment>
<reference evidence="2" key="1">
    <citation type="journal article" date="2023" name="Insect Mol. Biol.">
        <title>Genome sequencing provides insights into the evolution of gene families encoding plant cell wall-degrading enzymes in longhorned beetles.</title>
        <authorList>
            <person name="Shin N.R."/>
            <person name="Okamura Y."/>
            <person name="Kirsch R."/>
            <person name="Pauchet Y."/>
        </authorList>
    </citation>
    <scope>NUCLEOTIDE SEQUENCE</scope>
    <source>
        <strain evidence="2">AMC_N1</strain>
    </source>
</reference>
<dbReference type="AlphaFoldDB" id="A0AAV8Z908"/>
<dbReference type="PANTHER" id="PTHR34756:SF1">
    <property type="entry name" value="CELL DIVISION CYCLE-ASSOCIATED PROTEIN 3"/>
    <property type="match status" value="1"/>
</dbReference>
<keyword evidence="3" id="KW-1185">Reference proteome</keyword>
<dbReference type="InterPro" id="IPR038832">
    <property type="entry name" value="CDCA3"/>
</dbReference>
<feature type="compositionally biased region" description="Basic and acidic residues" evidence="1">
    <location>
        <begin position="413"/>
        <end position="424"/>
    </location>
</feature>
<feature type="compositionally biased region" description="Polar residues" evidence="1">
    <location>
        <begin position="1"/>
        <end position="20"/>
    </location>
</feature>
<organism evidence="2 3">
    <name type="scientific">Aromia moschata</name>
    <dbReference type="NCBI Taxonomy" id="1265417"/>
    <lineage>
        <taxon>Eukaryota</taxon>
        <taxon>Metazoa</taxon>
        <taxon>Ecdysozoa</taxon>
        <taxon>Arthropoda</taxon>
        <taxon>Hexapoda</taxon>
        <taxon>Insecta</taxon>
        <taxon>Pterygota</taxon>
        <taxon>Neoptera</taxon>
        <taxon>Endopterygota</taxon>
        <taxon>Coleoptera</taxon>
        <taxon>Polyphaga</taxon>
        <taxon>Cucujiformia</taxon>
        <taxon>Chrysomeloidea</taxon>
        <taxon>Cerambycidae</taxon>
        <taxon>Cerambycinae</taxon>
        <taxon>Callichromatini</taxon>
        <taxon>Aromia</taxon>
    </lineage>
</organism>
<feature type="region of interest" description="Disordered" evidence="1">
    <location>
        <begin position="1"/>
        <end position="44"/>
    </location>
</feature>
<feature type="compositionally biased region" description="Polar residues" evidence="1">
    <location>
        <begin position="34"/>
        <end position="44"/>
    </location>
</feature>
<evidence type="ECO:0000313" key="2">
    <source>
        <dbReference type="EMBL" id="KAJ8960772.1"/>
    </source>
</evidence>
<feature type="region of interest" description="Disordered" evidence="1">
    <location>
        <begin position="394"/>
        <end position="424"/>
    </location>
</feature>
<dbReference type="PANTHER" id="PTHR34756">
    <property type="entry name" value="CELL DIVISION CYCLE-ASSOCIATED PROTEIN 3"/>
    <property type="match status" value="1"/>
</dbReference>
<feature type="compositionally biased region" description="Basic and acidic residues" evidence="1">
    <location>
        <begin position="21"/>
        <end position="32"/>
    </location>
</feature>
<sequence>MGSSESKISKQNPENTVHTENNPKKRLDDLDPRSPSSYLSRTPLQLLSEIPGRLELNENKLYELESETPAKNTLMLGIDPRSPTTEFKRTPIVINVEESDVPKKIRNKNFDKVRQTIIMATPKATEEKTKNIVPPKLLESSPVAPKPEINKRKSFVGLLETNIDFTETDLDAVIQEKYRIKEKVSDNLATPIKEVQDGLETESNDPRSPTNDFLRTPICFDSNLEETKEKEQNDESEPNEVVVETDLVDKIEAEVTVHKICETIQVVTETALEKSTEVENDSSQVDDLEPEAEIIPEEAEIESNVSVETDKSEPPTEIKSAPITPRRAKNEDVVVCPRIVKLREHVNRSPLRNCNGVELERKKSVQKLKVSDRPRKLDYAVSKIPVFKEKGRGQVQCENTPPRGMEKRKGKKSQWDNADKTLVI</sequence>
<evidence type="ECO:0000313" key="3">
    <source>
        <dbReference type="Proteomes" id="UP001162162"/>
    </source>
</evidence>